<keyword evidence="7" id="KW-1185">Reference proteome</keyword>
<dbReference type="HAMAP" id="MF_00724">
    <property type="entry name" value="FliE"/>
    <property type="match status" value="1"/>
</dbReference>
<dbReference type="PRINTS" id="PR01006">
    <property type="entry name" value="FLGHOOKFLIE"/>
</dbReference>
<keyword evidence="6" id="KW-0969">Cilium</keyword>
<dbReference type="NCBIfam" id="TIGR00205">
    <property type="entry name" value="fliE"/>
    <property type="match status" value="1"/>
</dbReference>
<reference evidence="6" key="2">
    <citation type="submission" date="2020-09" db="EMBL/GenBank/DDBJ databases">
        <authorList>
            <person name="Sun Q."/>
            <person name="Kim S."/>
        </authorList>
    </citation>
    <scope>NUCLEOTIDE SEQUENCE</scope>
    <source>
        <strain evidence="6">KCTC 42731</strain>
    </source>
</reference>
<comment type="subcellular location">
    <subcellularLocation>
        <location evidence="1 5">Bacterial flagellum basal body</location>
    </subcellularLocation>
</comment>
<proteinExistence type="inferred from homology"/>
<keyword evidence="4 5" id="KW-0975">Bacterial flagellum</keyword>
<dbReference type="InterPro" id="IPR001624">
    <property type="entry name" value="FliE"/>
</dbReference>
<evidence type="ECO:0000256" key="5">
    <source>
        <dbReference type="HAMAP-Rule" id="MF_00724"/>
    </source>
</evidence>
<dbReference type="GO" id="GO:0003774">
    <property type="term" value="F:cytoskeletal motor activity"/>
    <property type="evidence" value="ECO:0007669"/>
    <property type="project" value="InterPro"/>
</dbReference>
<dbReference type="PANTHER" id="PTHR34653">
    <property type="match status" value="1"/>
</dbReference>
<reference evidence="6" key="1">
    <citation type="journal article" date="2014" name="Int. J. Syst. Evol. Microbiol.">
        <title>Complete genome sequence of Corynebacterium casei LMG S-19264T (=DSM 44701T), isolated from a smear-ripened cheese.</title>
        <authorList>
            <consortium name="US DOE Joint Genome Institute (JGI-PGF)"/>
            <person name="Walter F."/>
            <person name="Albersmeier A."/>
            <person name="Kalinowski J."/>
            <person name="Ruckert C."/>
        </authorList>
    </citation>
    <scope>NUCLEOTIDE SEQUENCE</scope>
    <source>
        <strain evidence="6">KCTC 42731</strain>
    </source>
</reference>
<evidence type="ECO:0000256" key="2">
    <source>
        <dbReference type="ARBA" id="ARBA00009272"/>
    </source>
</evidence>
<keyword evidence="6" id="KW-0966">Cell projection</keyword>
<dbReference type="PANTHER" id="PTHR34653:SF1">
    <property type="entry name" value="FLAGELLAR HOOK-BASAL BODY COMPLEX PROTEIN FLIE"/>
    <property type="match status" value="1"/>
</dbReference>
<evidence type="ECO:0000313" key="6">
    <source>
        <dbReference type="EMBL" id="GHF80584.1"/>
    </source>
</evidence>
<dbReference type="Proteomes" id="UP000623842">
    <property type="component" value="Unassembled WGS sequence"/>
</dbReference>
<gene>
    <name evidence="5 6" type="primary">fliE</name>
    <name evidence="6" type="ORF">GCM10017161_04860</name>
</gene>
<name>A0A919EGN8_9GAMM</name>
<dbReference type="GO" id="GO:0005198">
    <property type="term" value="F:structural molecule activity"/>
    <property type="evidence" value="ECO:0007669"/>
    <property type="project" value="UniProtKB-UniRule"/>
</dbReference>
<dbReference type="Pfam" id="PF02049">
    <property type="entry name" value="FliE"/>
    <property type="match status" value="1"/>
</dbReference>
<comment type="caution">
    <text evidence="6">The sequence shown here is derived from an EMBL/GenBank/DDBJ whole genome shotgun (WGS) entry which is preliminary data.</text>
</comment>
<dbReference type="EMBL" id="BNCK01000001">
    <property type="protein sequence ID" value="GHF80584.1"/>
    <property type="molecule type" value="Genomic_DNA"/>
</dbReference>
<keyword evidence="6" id="KW-0282">Flagellum</keyword>
<dbReference type="GO" id="GO:0071973">
    <property type="term" value="P:bacterial-type flagellum-dependent cell motility"/>
    <property type="evidence" value="ECO:0007669"/>
    <property type="project" value="InterPro"/>
</dbReference>
<evidence type="ECO:0000313" key="7">
    <source>
        <dbReference type="Proteomes" id="UP000623842"/>
    </source>
</evidence>
<dbReference type="RefSeq" id="WP_189767115.1">
    <property type="nucleotide sequence ID" value="NZ_BNCK01000001.1"/>
</dbReference>
<evidence type="ECO:0000256" key="3">
    <source>
        <dbReference type="ARBA" id="ARBA00018024"/>
    </source>
</evidence>
<comment type="similarity">
    <text evidence="2 5">Belongs to the FliE family.</text>
</comment>
<dbReference type="AlphaFoldDB" id="A0A919EGN8"/>
<evidence type="ECO:0000256" key="4">
    <source>
        <dbReference type="ARBA" id="ARBA00023143"/>
    </source>
</evidence>
<evidence type="ECO:0000256" key="1">
    <source>
        <dbReference type="ARBA" id="ARBA00004117"/>
    </source>
</evidence>
<sequence>MDIKSNSLYAQMQSMQLEAMGNRMTTNNNVEAISETANTSGSDFGTLLKNAVNTVNDLQKETGELRNRFEMGDRSVSLSDTMIASAKSGIAFEATVQVRNKFVEAYKEIMSMPV</sequence>
<protein>
    <recommendedName>
        <fullName evidence="3 5">Flagellar hook-basal body complex protein FliE</fullName>
    </recommendedName>
</protein>
<organism evidence="6 7">
    <name type="scientific">Thalassotalea marina</name>
    <dbReference type="NCBI Taxonomy" id="1673741"/>
    <lineage>
        <taxon>Bacteria</taxon>
        <taxon>Pseudomonadati</taxon>
        <taxon>Pseudomonadota</taxon>
        <taxon>Gammaproteobacteria</taxon>
        <taxon>Alteromonadales</taxon>
        <taxon>Colwelliaceae</taxon>
        <taxon>Thalassotalea</taxon>
    </lineage>
</organism>
<accession>A0A919EGN8</accession>
<dbReference type="GO" id="GO:0009425">
    <property type="term" value="C:bacterial-type flagellum basal body"/>
    <property type="evidence" value="ECO:0007669"/>
    <property type="project" value="UniProtKB-SubCell"/>
</dbReference>